<feature type="active site" description="Schiff-base intermediate with substrate" evidence="9">
    <location>
        <position position="56"/>
    </location>
</feature>
<dbReference type="GO" id="GO:0008967">
    <property type="term" value="F:phosphoglycolate phosphatase activity"/>
    <property type="evidence" value="ECO:0007669"/>
    <property type="project" value="TreeGrafter"/>
</dbReference>
<keyword evidence="4 9" id="KW-0460">Magnesium</keyword>
<evidence type="ECO:0000256" key="9">
    <source>
        <dbReference type="HAMAP-Rule" id="MF_01375"/>
    </source>
</evidence>
<dbReference type="NCBIfam" id="TIGR01549">
    <property type="entry name" value="HAD-SF-IA-v1"/>
    <property type="match status" value="1"/>
</dbReference>
<evidence type="ECO:0000256" key="2">
    <source>
        <dbReference type="ARBA" id="ARBA00022723"/>
    </source>
</evidence>
<feature type="active site" description="Nucleophile" evidence="9">
    <location>
        <position position="15"/>
    </location>
</feature>
<dbReference type="Gene3D" id="1.10.150.240">
    <property type="entry name" value="Putative phosphatase, domain 2"/>
    <property type="match status" value="1"/>
</dbReference>
<feature type="binding site" evidence="9">
    <location>
        <position position="17"/>
    </location>
    <ligand>
        <name>Mg(2+)</name>
        <dbReference type="ChEBI" id="CHEBI:18420"/>
    </ligand>
</feature>
<dbReference type="EC" id="3.11.1.1" evidence="8 9"/>
<evidence type="ECO:0000256" key="4">
    <source>
        <dbReference type="ARBA" id="ARBA00022842"/>
    </source>
</evidence>
<dbReference type="Gene3D" id="3.40.50.1000">
    <property type="entry name" value="HAD superfamily/HAD-like"/>
    <property type="match status" value="1"/>
</dbReference>
<dbReference type="InterPro" id="IPR023198">
    <property type="entry name" value="PGP-like_dom2"/>
</dbReference>
<dbReference type="SUPFAM" id="SSF56784">
    <property type="entry name" value="HAD-like"/>
    <property type="match status" value="1"/>
</dbReference>
<dbReference type="HAMAP" id="MF_01375">
    <property type="entry name" value="PhnX"/>
    <property type="match status" value="1"/>
</dbReference>
<dbReference type="InterPro" id="IPR023214">
    <property type="entry name" value="HAD_sf"/>
</dbReference>
<comment type="similarity">
    <text evidence="9">Belongs to the HAD-like hydrolase superfamily. PhnX family.</text>
</comment>
<keyword evidence="11" id="KW-1185">Reference proteome</keyword>
<dbReference type="InterPro" id="IPR036412">
    <property type="entry name" value="HAD-like_sf"/>
</dbReference>
<comment type="subunit">
    <text evidence="1 9">Homodimer.</text>
</comment>
<dbReference type="SFLD" id="SFLDG01135">
    <property type="entry name" value="C1.5.6:_HAD__Beta-PGM__Phospha"/>
    <property type="match status" value="1"/>
</dbReference>
<dbReference type="FunFam" id="1.10.150.240:FF:000006">
    <property type="entry name" value="Phosphonoacetaldehyde hydrolase"/>
    <property type="match status" value="1"/>
</dbReference>
<sequence>MSDNYIQKVNAVVFDWAGTTVDYGCFAPLAAFIQSFEQHGIIVTEDEVRGPMGMKKKDHIRVLLQLEGVQQQWLEKFGRLPDERDVDKLYASFEPMLMQVLPAYTSLIPGVQELMGELRSRGIKIGSTTGYTSEMMSIVTRAAEEQGYKPDYMIASDEVPAGRPAPYMCYQNAIALQVFPLTACVKIGDTISDIQEGLNAGMWSVGVVFGGSEFGLTEQQMSALNEEERQARMSAVRTKFAQAGAHYTIDSIGGLLEVIDHINQRLAQGEMPSMRSVTTGASCNG</sequence>
<dbReference type="RefSeq" id="WP_176228879.1">
    <property type="nucleotide sequence ID" value="NZ_FXAZ01000002.1"/>
</dbReference>
<dbReference type="STRING" id="1852522.SAMN06295960_1927"/>
<feature type="binding site" evidence="9">
    <location>
        <position position="15"/>
    </location>
    <ligand>
        <name>Mg(2+)</name>
        <dbReference type="ChEBI" id="CHEBI:18420"/>
    </ligand>
</feature>
<dbReference type="EMBL" id="FXAZ01000002">
    <property type="protein sequence ID" value="SMG34020.1"/>
    <property type="molecule type" value="Genomic_DNA"/>
</dbReference>
<evidence type="ECO:0000256" key="7">
    <source>
        <dbReference type="ARBA" id="ARBA00056573"/>
    </source>
</evidence>
<gene>
    <name evidence="9" type="primary">phnX</name>
    <name evidence="10" type="ORF">SAMN06295960_1927</name>
</gene>
<dbReference type="SFLD" id="SFLDS00003">
    <property type="entry name" value="Haloacid_Dehalogenase"/>
    <property type="match status" value="1"/>
</dbReference>
<evidence type="ECO:0000256" key="1">
    <source>
        <dbReference type="ARBA" id="ARBA00011738"/>
    </source>
</evidence>
<dbReference type="GO" id="GO:0005829">
    <property type="term" value="C:cytosol"/>
    <property type="evidence" value="ECO:0007669"/>
    <property type="project" value="TreeGrafter"/>
</dbReference>
<accession>A0A1X7JZL7</accession>
<organism evidence="10 11">
    <name type="scientific">Paenibacillus aquistagni</name>
    <dbReference type="NCBI Taxonomy" id="1852522"/>
    <lineage>
        <taxon>Bacteria</taxon>
        <taxon>Bacillati</taxon>
        <taxon>Bacillota</taxon>
        <taxon>Bacilli</taxon>
        <taxon>Bacillales</taxon>
        <taxon>Paenibacillaceae</taxon>
        <taxon>Paenibacillus</taxon>
    </lineage>
</organism>
<name>A0A1X7JZL7_9BACL</name>
<comment type="cofactor">
    <cofactor evidence="9">
        <name>Mg(2+)</name>
        <dbReference type="ChEBI" id="CHEBI:18420"/>
    </cofactor>
    <text evidence="9">Binds 1 Mg(2+) ion per subunit.</text>
</comment>
<dbReference type="InterPro" id="IPR006323">
    <property type="entry name" value="Phosphonoacetald_hydro"/>
</dbReference>
<evidence type="ECO:0000256" key="6">
    <source>
        <dbReference type="ARBA" id="ARBA00052005"/>
    </source>
</evidence>
<keyword evidence="5 9" id="KW-0704">Schiff base</keyword>
<dbReference type="PANTHER" id="PTHR43434:SF19">
    <property type="entry name" value="PHOSPHONOACETALDEHYDE HYDROLASE"/>
    <property type="match status" value="1"/>
</dbReference>
<dbReference type="AlphaFoldDB" id="A0A1X7JZL7"/>
<dbReference type="NCBIfam" id="TIGR01422">
    <property type="entry name" value="phosphonatase"/>
    <property type="match status" value="1"/>
</dbReference>
<evidence type="ECO:0000256" key="5">
    <source>
        <dbReference type="ARBA" id="ARBA00023270"/>
    </source>
</evidence>
<evidence type="ECO:0000313" key="10">
    <source>
        <dbReference type="EMBL" id="SMG34020.1"/>
    </source>
</evidence>
<keyword evidence="2 9" id="KW-0479">Metal-binding</keyword>
<evidence type="ECO:0000256" key="8">
    <source>
        <dbReference type="ARBA" id="ARBA00066472"/>
    </source>
</evidence>
<dbReference type="SFLD" id="SFLDG01129">
    <property type="entry name" value="C1.5:_HAD__Beta-PGM__Phosphata"/>
    <property type="match status" value="1"/>
</dbReference>
<comment type="function">
    <text evidence="7 9">Involved in phosphonate degradation.</text>
</comment>
<dbReference type="GO" id="GO:0050194">
    <property type="term" value="F:phosphonoacetaldehyde hydrolase activity"/>
    <property type="evidence" value="ECO:0007669"/>
    <property type="project" value="UniProtKB-UniRule"/>
</dbReference>
<dbReference type="CDD" id="cd02586">
    <property type="entry name" value="HAD_PHN"/>
    <property type="match status" value="1"/>
</dbReference>
<dbReference type="Proteomes" id="UP000193834">
    <property type="component" value="Unassembled WGS sequence"/>
</dbReference>
<reference evidence="10 11" key="1">
    <citation type="submission" date="2017-04" db="EMBL/GenBank/DDBJ databases">
        <authorList>
            <person name="Afonso C.L."/>
            <person name="Miller P.J."/>
            <person name="Scott M.A."/>
            <person name="Spackman E."/>
            <person name="Goraichik I."/>
            <person name="Dimitrov K.M."/>
            <person name="Suarez D.L."/>
            <person name="Swayne D.E."/>
        </authorList>
    </citation>
    <scope>NUCLEOTIDE SEQUENCE [LARGE SCALE GENOMIC DNA]</scope>
    <source>
        <strain evidence="10 11">11</strain>
    </source>
</reference>
<feature type="binding site" evidence="9">
    <location>
        <position position="189"/>
    </location>
    <ligand>
        <name>Mg(2+)</name>
        <dbReference type="ChEBI" id="CHEBI:18420"/>
    </ligand>
</feature>
<keyword evidence="3 9" id="KW-0378">Hydrolase</keyword>
<protein>
    <recommendedName>
        <fullName evidence="8 9">Phosphonoacetaldehyde hydrolase</fullName>
        <shortName evidence="9">Phosphonatase</shortName>
        <ecNumber evidence="8 9">3.11.1.1</ecNumber>
    </recommendedName>
    <alternativeName>
        <fullName evidence="9">Phosphonoacetaldehyde phosphonohydrolase</fullName>
    </alternativeName>
</protein>
<dbReference type="GO" id="GO:0019700">
    <property type="term" value="P:organic phosphonate catabolic process"/>
    <property type="evidence" value="ECO:0007669"/>
    <property type="project" value="InterPro"/>
</dbReference>
<evidence type="ECO:0000256" key="3">
    <source>
        <dbReference type="ARBA" id="ARBA00022801"/>
    </source>
</evidence>
<comment type="catalytic activity">
    <reaction evidence="6 9">
        <text>phosphonoacetaldehyde + H2O = acetaldehyde + phosphate + H(+)</text>
        <dbReference type="Rhea" id="RHEA:18905"/>
        <dbReference type="ChEBI" id="CHEBI:15343"/>
        <dbReference type="ChEBI" id="CHEBI:15377"/>
        <dbReference type="ChEBI" id="CHEBI:15378"/>
        <dbReference type="ChEBI" id="CHEBI:43474"/>
        <dbReference type="ChEBI" id="CHEBI:58383"/>
        <dbReference type="EC" id="3.11.1.1"/>
    </reaction>
</comment>
<proteinExistence type="inferred from homology"/>
<dbReference type="GO" id="GO:0006281">
    <property type="term" value="P:DNA repair"/>
    <property type="evidence" value="ECO:0007669"/>
    <property type="project" value="TreeGrafter"/>
</dbReference>
<dbReference type="GO" id="GO:0000287">
    <property type="term" value="F:magnesium ion binding"/>
    <property type="evidence" value="ECO:0007669"/>
    <property type="project" value="UniProtKB-UniRule"/>
</dbReference>
<dbReference type="Pfam" id="PF00702">
    <property type="entry name" value="Hydrolase"/>
    <property type="match status" value="1"/>
</dbReference>
<dbReference type="PANTHER" id="PTHR43434">
    <property type="entry name" value="PHOSPHOGLYCOLATE PHOSPHATASE"/>
    <property type="match status" value="1"/>
</dbReference>
<evidence type="ECO:0000313" key="11">
    <source>
        <dbReference type="Proteomes" id="UP000193834"/>
    </source>
</evidence>
<dbReference type="InterPro" id="IPR006439">
    <property type="entry name" value="HAD-SF_hydro_IA"/>
</dbReference>
<dbReference type="InterPro" id="IPR050155">
    <property type="entry name" value="HAD-like_hydrolase_sf"/>
</dbReference>